<keyword evidence="3" id="KW-1185">Reference proteome</keyword>
<keyword evidence="1" id="KW-0812">Transmembrane</keyword>
<gene>
    <name evidence="2" type="ORF">POCTA_138.1.T0940003</name>
</gene>
<dbReference type="AlphaFoldDB" id="A0A8S1WJ84"/>
<sequence length="46" mass="5540">MKLQLFYNYSSLFAEFSRLFEKNIRLILLASFDYICLVFLTLQLNV</sequence>
<accession>A0A8S1WJ84</accession>
<organism evidence="2 3">
    <name type="scientific">Paramecium octaurelia</name>
    <dbReference type="NCBI Taxonomy" id="43137"/>
    <lineage>
        <taxon>Eukaryota</taxon>
        <taxon>Sar</taxon>
        <taxon>Alveolata</taxon>
        <taxon>Ciliophora</taxon>
        <taxon>Intramacronucleata</taxon>
        <taxon>Oligohymenophorea</taxon>
        <taxon>Peniculida</taxon>
        <taxon>Parameciidae</taxon>
        <taxon>Paramecium</taxon>
    </lineage>
</organism>
<evidence type="ECO:0000256" key="1">
    <source>
        <dbReference type="SAM" id="Phobius"/>
    </source>
</evidence>
<comment type="caution">
    <text evidence="2">The sequence shown here is derived from an EMBL/GenBank/DDBJ whole genome shotgun (WGS) entry which is preliminary data.</text>
</comment>
<evidence type="ECO:0000313" key="2">
    <source>
        <dbReference type="EMBL" id="CAD8188921.1"/>
    </source>
</evidence>
<dbReference type="EMBL" id="CAJJDP010000093">
    <property type="protein sequence ID" value="CAD8188921.1"/>
    <property type="molecule type" value="Genomic_DNA"/>
</dbReference>
<keyword evidence="1" id="KW-1133">Transmembrane helix</keyword>
<keyword evidence="1" id="KW-0472">Membrane</keyword>
<feature type="transmembrane region" description="Helical" evidence="1">
    <location>
        <begin position="26"/>
        <end position="44"/>
    </location>
</feature>
<dbReference type="Proteomes" id="UP000683925">
    <property type="component" value="Unassembled WGS sequence"/>
</dbReference>
<protein>
    <submittedName>
        <fullName evidence="2">Uncharacterized protein</fullName>
    </submittedName>
</protein>
<evidence type="ECO:0000313" key="3">
    <source>
        <dbReference type="Proteomes" id="UP000683925"/>
    </source>
</evidence>
<name>A0A8S1WJ84_PAROT</name>
<reference evidence="2" key="1">
    <citation type="submission" date="2021-01" db="EMBL/GenBank/DDBJ databases">
        <authorList>
            <consortium name="Genoscope - CEA"/>
            <person name="William W."/>
        </authorList>
    </citation>
    <scope>NUCLEOTIDE SEQUENCE</scope>
</reference>
<proteinExistence type="predicted"/>